<accession>A0A2A8D060</accession>
<comment type="caution">
    <text evidence="1">The sequence shown here is derived from an EMBL/GenBank/DDBJ whole genome shotgun (WGS) entry which is preliminary data.</text>
</comment>
<evidence type="ECO:0000313" key="1">
    <source>
        <dbReference type="EMBL" id="PEN14342.1"/>
    </source>
</evidence>
<sequence length="181" mass="21058">MTIQERTVDIPRKENTTKNDEPVKIWPVVQDALDKIEADEPTREAAEAALESSDGCVTLANYLNGQAKRVHKMDYRFKVPLVVLGAQMAREDDGAESIYDPEEGAIYFETEDHQFSFHIDKEWTVDWEKVADRIQTGYEWDGMEKQVWALDWLMAYLEVPMDDYMVSSDDEEEDDQHFSRI</sequence>
<keyword evidence="2" id="KW-1185">Reference proteome</keyword>
<evidence type="ECO:0000313" key="2">
    <source>
        <dbReference type="Proteomes" id="UP000220102"/>
    </source>
</evidence>
<protein>
    <submittedName>
        <fullName evidence="1">Uncharacterized protein</fullName>
    </submittedName>
</protein>
<dbReference type="EMBL" id="PDEQ01000002">
    <property type="protein sequence ID" value="PEN14342.1"/>
    <property type="molecule type" value="Genomic_DNA"/>
</dbReference>
<dbReference type="OrthoDB" id="1492169at2"/>
<name>A0A2A8D060_9BACT</name>
<dbReference type="Proteomes" id="UP000220102">
    <property type="component" value="Unassembled WGS sequence"/>
</dbReference>
<dbReference type="AlphaFoldDB" id="A0A2A8D060"/>
<dbReference type="RefSeq" id="WP_098074523.1">
    <property type="nucleotide sequence ID" value="NZ_PDEQ01000002.1"/>
</dbReference>
<proteinExistence type="predicted"/>
<gene>
    <name evidence="1" type="ORF">CRI94_04720</name>
</gene>
<organism evidence="1 2">
    <name type="scientific">Longibacter salinarum</name>
    <dbReference type="NCBI Taxonomy" id="1850348"/>
    <lineage>
        <taxon>Bacteria</taxon>
        <taxon>Pseudomonadati</taxon>
        <taxon>Rhodothermota</taxon>
        <taxon>Rhodothermia</taxon>
        <taxon>Rhodothermales</taxon>
        <taxon>Salisaetaceae</taxon>
        <taxon>Longibacter</taxon>
    </lineage>
</organism>
<reference evidence="1 2" key="1">
    <citation type="submission" date="2017-10" db="EMBL/GenBank/DDBJ databases">
        <title>Draft genome of Longibacter Salinarum.</title>
        <authorList>
            <person name="Goh K.M."/>
            <person name="Shamsir M.S."/>
            <person name="Lim S.W."/>
        </authorList>
    </citation>
    <scope>NUCLEOTIDE SEQUENCE [LARGE SCALE GENOMIC DNA]</scope>
    <source>
        <strain evidence="1 2">KCTC 52045</strain>
    </source>
</reference>